<evidence type="ECO:0000256" key="2">
    <source>
        <dbReference type="ARBA" id="ARBA00004138"/>
    </source>
</evidence>
<keyword evidence="17" id="KW-0131">Cell cycle</keyword>
<dbReference type="CDD" id="cd07832">
    <property type="entry name" value="STKc_CCRK"/>
    <property type="match status" value="1"/>
</dbReference>
<keyword evidence="12 26" id="KW-0418">Kinase</keyword>
<feature type="domain" description="Protein kinase" evidence="25">
    <location>
        <begin position="44"/>
        <end position="328"/>
    </location>
</feature>
<dbReference type="GO" id="GO:0004693">
    <property type="term" value="F:cyclin-dependent protein serine/threonine kinase activity"/>
    <property type="evidence" value="ECO:0007669"/>
    <property type="project" value="UniProtKB-EC"/>
</dbReference>
<dbReference type="InterPro" id="IPR000719">
    <property type="entry name" value="Prot_kinase_dom"/>
</dbReference>
<evidence type="ECO:0000256" key="21">
    <source>
        <dbReference type="ARBA" id="ARBA00047811"/>
    </source>
</evidence>
<keyword evidence="8 24" id="KW-0723">Serine/threonine-protein kinase</keyword>
<evidence type="ECO:0000256" key="23">
    <source>
        <dbReference type="PROSITE-ProRule" id="PRU10141"/>
    </source>
</evidence>
<keyword evidence="7" id="KW-0963">Cytoplasm</keyword>
<dbReference type="InterPro" id="IPR050108">
    <property type="entry name" value="CDK"/>
</dbReference>
<dbReference type="FunFam" id="3.30.200.20:FF:000579">
    <property type="entry name" value="cyclin-dependent kinase 20"/>
    <property type="match status" value="1"/>
</dbReference>
<sequence>IVTKLCYVNKPLNEENIRCGRPLFSKLCGYSQFHPLAKFRMNKYTILNRIGEGAHGIVLKGRHNESSDLVALKKIPLRKLDEGIPNTALREIKALQIIGVHPNIVRLRDVFSHGLGFVLVFDFMLTDLSEVLRNAERPLSVETVKSYMLMLLKGVAYMHANSIMHRDLKPANLLIDSKGILKIADFGLARVYSTENNRPYSHQVATRWYRAPELLYGARNYSLSVDLWSVGAIFGEMLNNSPLFPGENDIEQLWFVIRVLGTPTEESWPGLRNLPDYNKISFTNCKPVAFEDVILEASPLALDLLKKFLCYEPSRRVMAEKALMHEYFITEPLPAHHSELPRLTHRNRPVPLYKNFETCLKAPLSSLLTEPAFFNDAAAFSIFNRLQADPEPES</sequence>
<evidence type="ECO:0000256" key="11">
    <source>
        <dbReference type="ARBA" id="ARBA00022741"/>
    </source>
</evidence>
<dbReference type="Pfam" id="PF00069">
    <property type="entry name" value="Pkinase"/>
    <property type="match status" value="1"/>
</dbReference>
<accession>A0A0X3PD81</accession>
<keyword evidence="10" id="KW-0808">Transferase</keyword>
<dbReference type="Gene3D" id="1.10.510.10">
    <property type="entry name" value="Transferase(Phosphotransferase) domain 1"/>
    <property type="match status" value="1"/>
</dbReference>
<evidence type="ECO:0000256" key="15">
    <source>
        <dbReference type="ARBA" id="ARBA00023242"/>
    </source>
</evidence>
<feature type="non-terminal residue" evidence="26">
    <location>
        <position position="1"/>
    </location>
</feature>
<keyword evidence="14" id="KW-0969">Cilium</keyword>
<name>A0A0X3PD81_SCHSO</name>
<keyword evidence="9" id="KW-0132">Cell division</keyword>
<dbReference type="InterPro" id="IPR017441">
    <property type="entry name" value="Protein_kinase_ATP_BS"/>
</dbReference>
<evidence type="ECO:0000313" key="26">
    <source>
        <dbReference type="EMBL" id="JAP49901.1"/>
    </source>
</evidence>
<dbReference type="EMBL" id="GEEE01013324">
    <property type="protein sequence ID" value="JAP49901.1"/>
    <property type="molecule type" value="Transcribed_RNA"/>
</dbReference>
<feature type="binding site" evidence="23">
    <location>
        <position position="73"/>
    </location>
    <ligand>
        <name>ATP</name>
        <dbReference type="ChEBI" id="CHEBI:30616"/>
    </ligand>
</feature>
<evidence type="ECO:0000256" key="13">
    <source>
        <dbReference type="ARBA" id="ARBA00022840"/>
    </source>
</evidence>
<evidence type="ECO:0000256" key="7">
    <source>
        <dbReference type="ARBA" id="ARBA00022490"/>
    </source>
</evidence>
<dbReference type="GO" id="GO:0051301">
    <property type="term" value="P:cell division"/>
    <property type="evidence" value="ECO:0007669"/>
    <property type="project" value="UniProtKB-KW"/>
</dbReference>
<dbReference type="FunFam" id="1.10.510.10:FF:000406">
    <property type="entry name" value="cyclin-dependent kinase 20 isoform X1"/>
    <property type="match status" value="1"/>
</dbReference>
<evidence type="ECO:0000256" key="9">
    <source>
        <dbReference type="ARBA" id="ARBA00022618"/>
    </source>
</evidence>
<dbReference type="PANTHER" id="PTHR24056:SF171">
    <property type="entry name" value="CYCLIN-DEPENDENT KINASE 20"/>
    <property type="match status" value="1"/>
</dbReference>
<dbReference type="SUPFAM" id="SSF56112">
    <property type="entry name" value="Protein kinase-like (PK-like)"/>
    <property type="match status" value="1"/>
</dbReference>
<comment type="catalytic activity">
    <reaction evidence="21">
        <text>L-threonyl-[protein] + ATP = O-phospho-L-threonyl-[protein] + ADP + H(+)</text>
        <dbReference type="Rhea" id="RHEA:46608"/>
        <dbReference type="Rhea" id="RHEA-COMP:11060"/>
        <dbReference type="Rhea" id="RHEA-COMP:11605"/>
        <dbReference type="ChEBI" id="CHEBI:15378"/>
        <dbReference type="ChEBI" id="CHEBI:30013"/>
        <dbReference type="ChEBI" id="CHEBI:30616"/>
        <dbReference type="ChEBI" id="CHEBI:61977"/>
        <dbReference type="ChEBI" id="CHEBI:456216"/>
        <dbReference type="EC" id="2.7.11.22"/>
    </reaction>
</comment>
<keyword evidence="13 23" id="KW-0067">ATP-binding</keyword>
<dbReference type="GO" id="GO:0005737">
    <property type="term" value="C:cytoplasm"/>
    <property type="evidence" value="ECO:0007669"/>
    <property type="project" value="UniProtKB-SubCell"/>
</dbReference>
<evidence type="ECO:0000256" key="10">
    <source>
        <dbReference type="ARBA" id="ARBA00022679"/>
    </source>
</evidence>
<evidence type="ECO:0000256" key="19">
    <source>
        <dbReference type="ARBA" id="ARBA00035720"/>
    </source>
</evidence>
<keyword evidence="16" id="KW-0966">Cell projection</keyword>
<comment type="subcellular location">
    <subcellularLocation>
        <location evidence="2">Cell projection</location>
        <location evidence="2">Cilium</location>
    </subcellularLocation>
    <subcellularLocation>
        <location evidence="3">Cytoplasm</location>
    </subcellularLocation>
    <subcellularLocation>
        <location evidence="1">Nucleus</location>
    </subcellularLocation>
</comment>
<dbReference type="GO" id="GO:0005634">
    <property type="term" value="C:nucleus"/>
    <property type="evidence" value="ECO:0007669"/>
    <property type="project" value="UniProtKB-SubCell"/>
</dbReference>
<dbReference type="PROSITE" id="PS00107">
    <property type="entry name" value="PROTEIN_KINASE_ATP"/>
    <property type="match status" value="1"/>
</dbReference>
<evidence type="ECO:0000256" key="5">
    <source>
        <dbReference type="ARBA" id="ARBA00012425"/>
    </source>
</evidence>
<evidence type="ECO:0000256" key="20">
    <source>
        <dbReference type="ARBA" id="ARBA00035723"/>
    </source>
</evidence>
<dbReference type="AlphaFoldDB" id="A0A0X3PD81"/>
<evidence type="ECO:0000256" key="4">
    <source>
        <dbReference type="ARBA" id="ARBA00006485"/>
    </source>
</evidence>
<dbReference type="EC" id="2.7.11.22" evidence="5"/>
<dbReference type="InterPro" id="IPR008271">
    <property type="entry name" value="Ser/Thr_kinase_AS"/>
</dbReference>
<evidence type="ECO:0000256" key="18">
    <source>
        <dbReference type="ARBA" id="ARBA00035711"/>
    </source>
</evidence>
<evidence type="ECO:0000256" key="12">
    <source>
        <dbReference type="ARBA" id="ARBA00022777"/>
    </source>
</evidence>
<proteinExistence type="inferred from homology"/>
<protein>
    <recommendedName>
        <fullName evidence="18">Cyclin-dependent kinase 20</fullName>
        <ecNumber evidence="5">2.7.11.22</ecNumber>
    </recommendedName>
    <alternativeName>
        <fullName evidence="19">Cell cycle-related kinase</fullName>
    </alternativeName>
    <alternativeName>
        <fullName evidence="20">Cell division protein kinase 20</fullName>
    </alternativeName>
</protein>
<dbReference type="PANTHER" id="PTHR24056">
    <property type="entry name" value="CELL DIVISION PROTEIN KINASE"/>
    <property type="match status" value="1"/>
</dbReference>
<organism evidence="26">
    <name type="scientific">Schistocephalus solidus</name>
    <name type="common">Tapeworm</name>
    <dbReference type="NCBI Taxonomy" id="70667"/>
    <lineage>
        <taxon>Eukaryota</taxon>
        <taxon>Metazoa</taxon>
        <taxon>Spiralia</taxon>
        <taxon>Lophotrochozoa</taxon>
        <taxon>Platyhelminthes</taxon>
        <taxon>Cestoda</taxon>
        <taxon>Eucestoda</taxon>
        <taxon>Diphyllobothriidea</taxon>
        <taxon>Diphyllobothriidae</taxon>
        <taxon>Schistocephalus</taxon>
    </lineage>
</organism>
<comment type="catalytic activity">
    <reaction evidence="22">
        <text>L-seryl-[protein] + ATP = O-phospho-L-seryl-[protein] + ADP + H(+)</text>
        <dbReference type="Rhea" id="RHEA:17989"/>
        <dbReference type="Rhea" id="RHEA-COMP:9863"/>
        <dbReference type="Rhea" id="RHEA-COMP:11604"/>
        <dbReference type="ChEBI" id="CHEBI:15378"/>
        <dbReference type="ChEBI" id="CHEBI:29999"/>
        <dbReference type="ChEBI" id="CHEBI:30616"/>
        <dbReference type="ChEBI" id="CHEBI:83421"/>
        <dbReference type="ChEBI" id="CHEBI:456216"/>
        <dbReference type="EC" id="2.7.11.22"/>
    </reaction>
</comment>
<keyword evidence="11 23" id="KW-0547">Nucleotide-binding</keyword>
<evidence type="ECO:0000256" key="17">
    <source>
        <dbReference type="ARBA" id="ARBA00023306"/>
    </source>
</evidence>
<dbReference type="InterPro" id="IPR011009">
    <property type="entry name" value="Kinase-like_dom_sf"/>
</dbReference>
<dbReference type="GO" id="GO:0005929">
    <property type="term" value="C:cilium"/>
    <property type="evidence" value="ECO:0007669"/>
    <property type="project" value="UniProtKB-SubCell"/>
</dbReference>
<evidence type="ECO:0000259" key="25">
    <source>
        <dbReference type="PROSITE" id="PS50011"/>
    </source>
</evidence>
<evidence type="ECO:0000256" key="24">
    <source>
        <dbReference type="RuleBase" id="RU000304"/>
    </source>
</evidence>
<evidence type="ECO:0000256" key="8">
    <source>
        <dbReference type="ARBA" id="ARBA00022527"/>
    </source>
</evidence>
<dbReference type="GO" id="GO:0005524">
    <property type="term" value="F:ATP binding"/>
    <property type="evidence" value="ECO:0007669"/>
    <property type="project" value="UniProtKB-UniRule"/>
</dbReference>
<dbReference type="SMART" id="SM00220">
    <property type="entry name" value="S_TKc"/>
    <property type="match status" value="1"/>
</dbReference>
<evidence type="ECO:0000256" key="16">
    <source>
        <dbReference type="ARBA" id="ARBA00023273"/>
    </source>
</evidence>
<dbReference type="Gene3D" id="3.30.200.20">
    <property type="entry name" value="Phosphorylase Kinase, domain 1"/>
    <property type="match status" value="1"/>
</dbReference>
<evidence type="ECO:0000256" key="6">
    <source>
        <dbReference type="ARBA" id="ARBA00022473"/>
    </source>
</evidence>
<dbReference type="PROSITE" id="PS00108">
    <property type="entry name" value="PROTEIN_KINASE_ST"/>
    <property type="match status" value="1"/>
</dbReference>
<evidence type="ECO:0000256" key="1">
    <source>
        <dbReference type="ARBA" id="ARBA00004123"/>
    </source>
</evidence>
<gene>
    <name evidence="26" type="primary">CDK20</name>
    <name evidence="26" type="ORF">TR127009</name>
</gene>
<dbReference type="InterPro" id="IPR048002">
    <property type="entry name" value="CDK20-like_STKc"/>
</dbReference>
<comment type="similarity">
    <text evidence="4">Belongs to the protein kinase superfamily. CMGC Ser/Thr protein kinase family. CDC2/CDKX subfamily.</text>
</comment>
<evidence type="ECO:0000256" key="3">
    <source>
        <dbReference type="ARBA" id="ARBA00004496"/>
    </source>
</evidence>
<keyword evidence="6" id="KW-0217">Developmental protein</keyword>
<dbReference type="PROSITE" id="PS50011">
    <property type="entry name" value="PROTEIN_KINASE_DOM"/>
    <property type="match status" value="1"/>
</dbReference>
<keyword evidence="15" id="KW-0539">Nucleus</keyword>
<evidence type="ECO:0000256" key="14">
    <source>
        <dbReference type="ARBA" id="ARBA00023069"/>
    </source>
</evidence>
<reference evidence="26" key="1">
    <citation type="submission" date="2016-01" db="EMBL/GenBank/DDBJ databases">
        <title>Reference transcriptome for the parasite Schistocephalus solidus: insights into the molecular evolution of parasitism.</title>
        <authorList>
            <person name="Hebert F.O."/>
            <person name="Grambauer S."/>
            <person name="Barber I."/>
            <person name="Landry C.R."/>
            <person name="Aubin-Horth N."/>
        </authorList>
    </citation>
    <scope>NUCLEOTIDE SEQUENCE</scope>
</reference>
<evidence type="ECO:0000256" key="22">
    <source>
        <dbReference type="ARBA" id="ARBA00048367"/>
    </source>
</evidence>